<dbReference type="InterPro" id="IPR011990">
    <property type="entry name" value="TPR-like_helical_dom_sf"/>
</dbReference>
<dbReference type="GO" id="GO:0035721">
    <property type="term" value="P:intraciliary retrograde transport"/>
    <property type="evidence" value="ECO:0007669"/>
    <property type="project" value="InterPro"/>
</dbReference>
<comment type="subcellular location">
    <subcellularLocation>
        <location evidence="1">Cell projection</location>
        <location evidence="1">Cilium</location>
    </subcellularLocation>
</comment>
<keyword evidence="4" id="KW-0970">Cilium biogenesis/degradation</keyword>
<evidence type="ECO:0000256" key="2">
    <source>
        <dbReference type="ARBA" id="ARBA00022574"/>
    </source>
</evidence>
<gene>
    <name evidence="9" type="ORF">GW7_14128</name>
</gene>
<keyword evidence="7" id="KW-0966">Cell projection</keyword>
<dbReference type="EMBL" id="JH171581">
    <property type="protein sequence ID" value="EHB12128.1"/>
    <property type="molecule type" value="Genomic_DNA"/>
</dbReference>
<reference evidence="9 10" key="1">
    <citation type="journal article" date="2011" name="Nature">
        <title>Genome sequencing reveals insights into physiology and longevity of the naked mole rat.</title>
        <authorList>
            <person name="Kim E.B."/>
            <person name="Fang X."/>
            <person name="Fushan A.A."/>
            <person name="Huang Z."/>
            <person name="Lobanov A.V."/>
            <person name="Han L."/>
            <person name="Marino S.M."/>
            <person name="Sun X."/>
            <person name="Turanov A.A."/>
            <person name="Yang P."/>
            <person name="Yim S.H."/>
            <person name="Zhao X."/>
            <person name="Kasaikina M.V."/>
            <person name="Stoletzki N."/>
            <person name="Peng C."/>
            <person name="Polak P."/>
            <person name="Xiong Z."/>
            <person name="Kiezun A."/>
            <person name="Zhu Y."/>
            <person name="Chen Y."/>
            <person name="Kryukov G.V."/>
            <person name="Zhang Q."/>
            <person name="Peshkin L."/>
            <person name="Yang L."/>
            <person name="Bronson R.T."/>
            <person name="Buffenstein R."/>
            <person name="Wang B."/>
            <person name="Han C."/>
            <person name="Li Q."/>
            <person name="Chen L."/>
            <person name="Zhao W."/>
            <person name="Sunyaev S.R."/>
            <person name="Park T.J."/>
            <person name="Zhang G."/>
            <person name="Wang J."/>
            <person name="Gladyshev V.N."/>
        </authorList>
    </citation>
    <scope>NUCLEOTIDE SEQUENCE [LARGE SCALE GENOMIC DNA]</scope>
</reference>
<dbReference type="InParanoid" id="G5BS67"/>
<evidence type="ECO:0000256" key="4">
    <source>
        <dbReference type="ARBA" id="ARBA00022794"/>
    </source>
</evidence>
<keyword evidence="6" id="KW-0969">Cilium</keyword>
<dbReference type="Pfam" id="PF24762">
    <property type="entry name" value="TPR_IF140-IFT172"/>
    <property type="match status" value="1"/>
</dbReference>
<keyword evidence="2" id="KW-0853">WD repeat</keyword>
<dbReference type="FunFam" id="1.25.40.470:FF:000009">
    <property type="entry name" value="WD repeat-containing protein 19 isoform X1"/>
    <property type="match status" value="1"/>
</dbReference>
<feature type="domain" description="IF140/IFT172/WDR19 TPR" evidence="8">
    <location>
        <begin position="66"/>
        <end position="311"/>
    </location>
</feature>
<dbReference type="GO" id="GO:0005929">
    <property type="term" value="C:cilium"/>
    <property type="evidence" value="ECO:0007669"/>
    <property type="project" value="UniProtKB-SubCell"/>
</dbReference>
<evidence type="ECO:0000259" key="8">
    <source>
        <dbReference type="Pfam" id="PF24762"/>
    </source>
</evidence>
<name>G5BS67_HETGA</name>
<dbReference type="AlphaFoldDB" id="G5BS67"/>
<dbReference type="PANTHER" id="PTHR14920:SF2">
    <property type="entry name" value="WD REPEAT-CONTAINING PROTEIN 19"/>
    <property type="match status" value="1"/>
</dbReference>
<evidence type="ECO:0000256" key="7">
    <source>
        <dbReference type="ARBA" id="ARBA00023273"/>
    </source>
</evidence>
<dbReference type="InterPro" id="IPR040379">
    <property type="entry name" value="WDR19/dyf-2"/>
</dbReference>
<dbReference type="GO" id="GO:0030991">
    <property type="term" value="C:intraciliary transport particle A"/>
    <property type="evidence" value="ECO:0007669"/>
    <property type="project" value="TreeGrafter"/>
</dbReference>
<dbReference type="PANTHER" id="PTHR14920">
    <property type="entry name" value="OSMOTIC AVOIDANCE ABNORMAL PROTEIN 1/WD REPEAT MEMBRANE PROTEIN"/>
    <property type="match status" value="1"/>
</dbReference>
<proteinExistence type="predicted"/>
<keyword evidence="3" id="KW-0677">Repeat</keyword>
<dbReference type="STRING" id="10181.G5BS67"/>
<evidence type="ECO:0000256" key="3">
    <source>
        <dbReference type="ARBA" id="ARBA00022737"/>
    </source>
</evidence>
<dbReference type="InterPro" id="IPR056168">
    <property type="entry name" value="TPR_IF140/IFT172/WDR19"/>
</dbReference>
<dbReference type="Gene3D" id="1.25.40.10">
    <property type="entry name" value="Tetratricopeptide repeat domain"/>
    <property type="match status" value="1"/>
</dbReference>
<protein>
    <submittedName>
        <fullName evidence="9">WD repeat-containing protein 19</fullName>
    </submittedName>
</protein>
<evidence type="ECO:0000313" key="9">
    <source>
        <dbReference type="EMBL" id="EHB12128.1"/>
    </source>
</evidence>
<dbReference type="GO" id="GO:0008104">
    <property type="term" value="P:intracellular protein localization"/>
    <property type="evidence" value="ECO:0007669"/>
    <property type="project" value="UniProtKB-ARBA"/>
</dbReference>
<dbReference type="Proteomes" id="UP000006813">
    <property type="component" value="Unassembled WGS sequence"/>
</dbReference>
<organism evidence="9 10">
    <name type="scientific">Heterocephalus glaber</name>
    <name type="common">Naked mole rat</name>
    <dbReference type="NCBI Taxonomy" id="10181"/>
    <lineage>
        <taxon>Eukaryota</taxon>
        <taxon>Metazoa</taxon>
        <taxon>Chordata</taxon>
        <taxon>Craniata</taxon>
        <taxon>Vertebrata</taxon>
        <taxon>Euteleostomi</taxon>
        <taxon>Mammalia</taxon>
        <taxon>Eutheria</taxon>
        <taxon>Euarchontoglires</taxon>
        <taxon>Glires</taxon>
        <taxon>Rodentia</taxon>
        <taxon>Hystricomorpha</taxon>
        <taxon>Bathyergidae</taxon>
        <taxon>Heterocephalus</taxon>
    </lineage>
</organism>
<evidence type="ECO:0000256" key="6">
    <source>
        <dbReference type="ARBA" id="ARBA00023069"/>
    </source>
</evidence>
<evidence type="ECO:0000256" key="5">
    <source>
        <dbReference type="ARBA" id="ARBA00022803"/>
    </source>
</evidence>
<dbReference type="GO" id="GO:0060271">
    <property type="term" value="P:cilium assembly"/>
    <property type="evidence" value="ECO:0007669"/>
    <property type="project" value="TreeGrafter"/>
</dbReference>
<accession>G5BS67</accession>
<keyword evidence="5" id="KW-0802">TPR repeat</keyword>
<evidence type="ECO:0000256" key="1">
    <source>
        <dbReference type="ARBA" id="ARBA00004138"/>
    </source>
</evidence>
<sequence>MAQLKTLRKEDSRAAADSGQDGRMNVFDLKGEDFVSGTLPFRFWFTDAWDICKTQQPHHLAGGGLVCLHHMKVDFAIRAYRAIRNVGMVMSLEKIKGIEDYHILAGNFAMFTNDFNLAQDLYLSSSCPVAALEMRRDLQHWDSALRLAKRLAPEQIPFIAKEYAIQLESTGGYANALAHYEKGITGDKKEQDELSLAGVARMSIRMGDIRRGLNQALKQPSRVLKRDCGAVLENMKQFSEAAQLYEKGLYCNKAASVYIRRENWAKVRELLPHISSAKIHLQYAKAKDADGRYKEAVVAYENAKQWNGVIRPYLDHLNNPEKATSIVRETQSLDRPRWYPGDTEH</sequence>
<dbReference type="SUPFAM" id="SSF48452">
    <property type="entry name" value="TPR-like"/>
    <property type="match status" value="1"/>
</dbReference>
<dbReference type="eggNOG" id="KOG2247">
    <property type="taxonomic scope" value="Eukaryota"/>
</dbReference>
<evidence type="ECO:0000313" key="10">
    <source>
        <dbReference type="Proteomes" id="UP000006813"/>
    </source>
</evidence>